<name>A0A7K1LDA7_9ACTN</name>
<dbReference type="InterPro" id="IPR050214">
    <property type="entry name" value="Cys_Synth/Cystath_Beta-Synth"/>
</dbReference>
<proteinExistence type="predicted"/>
<dbReference type="NCBIfam" id="TIGR03945">
    <property type="entry name" value="PLP_SbnA_fam"/>
    <property type="match status" value="1"/>
</dbReference>
<dbReference type="GO" id="GO:0016740">
    <property type="term" value="F:transferase activity"/>
    <property type="evidence" value="ECO:0007669"/>
    <property type="project" value="UniProtKB-KW"/>
</dbReference>
<feature type="domain" description="Tryptophan synthase beta chain-like PALP" evidence="5">
    <location>
        <begin position="18"/>
        <end position="292"/>
    </location>
</feature>
<dbReference type="Gene3D" id="3.40.50.1100">
    <property type="match status" value="2"/>
</dbReference>
<dbReference type="InterPro" id="IPR023927">
    <property type="entry name" value="SbnA"/>
</dbReference>
<dbReference type="GO" id="GO:1901605">
    <property type="term" value="P:alpha-amino acid metabolic process"/>
    <property type="evidence" value="ECO:0007669"/>
    <property type="project" value="UniProtKB-ARBA"/>
</dbReference>
<comment type="subunit">
    <text evidence="2">Homodimer.</text>
</comment>
<dbReference type="CDD" id="cd01561">
    <property type="entry name" value="CBS_like"/>
    <property type="match status" value="1"/>
</dbReference>
<dbReference type="InterPro" id="IPR036052">
    <property type="entry name" value="TrpB-like_PALP_sf"/>
</dbReference>
<keyword evidence="7" id="KW-1185">Reference proteome</keyword>
<dbReference type="PANTHER" id="PTHR10314">
    <property type="entry name" value="CYSTATHIONINE BETA-SYNTHASE"/>
    <property type="match status" value="1"/>
</dbReference>
<keyword evidence="4" id="KW-0663">Pyridoxal phosphate</keyword>
<evidence type="ECO:0000256" key="3">
    <source>
        <dbReference type="ARBA" id="ARBA00022679"/>
    </source>
</evidence>
<protein>
    <submittedName>
        <fullName evidence="6">2,3-diaminopropionate biosynthesis protein SbnA</fullName>
    </submittedName>
</protein>
<keyword evidence="3" id="KW-0808">Transferase</keyword>
<evidence type="ECO:0000313" key="6">
    <source>
        <dbReference type="EMBL" id="MUN42398.1"/>
    </source>
</evidence>
<reference evidence="6 7" key="1">
    <citation type="submission" date="2019-11" db="EMBL/GenBank/DDBJ databases">
        <authorList>
            <person name="Cao P."/>
        </authorList>
    </citation>
    <scope>NUCLEOTIDE SEQUENCE [LARGE SCALE GENOMIC DNA]</scope>
    <source>
        <strain evidence="6 7">NEAU-AAG5</strain>
    </source>
</reference>
<dbReference type="AlphaFoldDB" id="A0A7K1LDA7"/>
<evidence type="ECO:0000256" key="4">
    <source>
        <dbReference type="ARBA" id="ARBA00022898"/>
    </source>
</evidence>
<accession>A0A7K1LDA7</accession>
<evidence type="ECO:0000256" key="1">
    <source>
        <dbReference type="ARBA" id="ARBA00001933"/>
    </source>
</evidence>
<dbReference type="Pfam" id="PF00291">
    <property type="entry name" value="PALP"/>
    <property type="match status" value="1"/>
</dbReference>
<evidence type="ECO:0000259" key="5">
    <source>
        <dbReference type="Pfam" id="PF00291"/>
    </source>
</evidence>
<dbReference type="SUPFAM" id="SSF53686">
    <property type="entry name" value="Tryptophan synthase beta subunit-like PLP-dependent enzymes"/>
    <property type="match status" value="1"/>
</dbReference>
<gene>
    <name evidence="6" type="primary">sbnA</name>
    <name evidence="6" type="ORF">GNZ18_38285</name>
</gene>
<dbReference type="Proteomes" id="UP000432015">
    <property type="component" value="Unassembled WGS sequence"/>
</dbReference>
<comment type="cofactor">
    <cofactor evidence="1">
        <name>pyridoxal 5'-phosphate</name>
        <dbReference type="ChEBI" id="CHEBI:597326"/>
    </cofactor>
</comment>
<comment type="caution">
    <text evidence="6">The sequence shown here is derived from an EMBL/GenBank/DDBJ whole genome shotgun (WGS) entry which is preliminary data.</text>
</comment>
<evidence type="ECO:0000313" key="7">
    <source>
        <dbReference type="Proteomes" id="UP000432015"/>
    </source>
</evidence>
<dbReference type="EMBL" id="WOFH01000020">
    <property type="protein sequence ID" value="MUN42398.1"/>
    <property type="molecule type" value="Genomic_DNA"/>
</dbReference>
<sequence>MIFEKGSELILDDVFLTLPDLAPGREVLLKIECMNPAGSIKMKTALALIEDVEAAGALGPGKRVIESSSGNLGIALAAVCTERGYDLTIVTDPNATSDAVAMMRAFGADVRTVTATDANGGYLGSRLEYIRAALAADPALVWPNQYANPANARAHERTTAPAILKELGHLDALFVGVGTAGTLRGCLDHLRAMNARTRVFAVDTVGSVTFGGEARPRFVPGIGSSRRPELFEDTGEFDKVLVHERDAVRECRLMARRHGLLVGGSTGSVLAAARRLCGGLAEGARCVVISPDSGAKYLKSVFSDPWVAERHLG</sequence>
<organism evidence="6 7">
    <name type="scientific">Actinomadura litoris</name>
    <dbReference type="NCBI Taxonomy" id="2678616"/>
    <lineage>
        <taxon>Bacteria</taxon>
        <taxon>Bacillati</taxon>
        <taxon>Actinomycetota</taxon>
        <taxon>Actinomycetes</taxon>
        <taxon>Streptosporangiales</taxon>
        <taxon>Thermomonosporaceae</taxon>
        <taxon>Actinomadura</taxon>
    </lineage>
</organism>
<evidence type="ECO:0000256" key="2">
    <source>
        <dbReference type="ARBA" id="ARBA00011738"/>
    </source>
</evidence>
<dbReference type="InterPro" id="IPR001926">
    <property type="entry name" value="TrpB-like_PALP"/>
</dbReference>